<dbReference type="NCBIfam" id="NF008247">
    <property type="entry name" value="PRK11023.1"/>
    <property type="match status" value="1"/>
</dbReference>
<keyword evidence="1" id="KW-0732">Signal</keyword>
<proteinExistence type="predicted"/>
<evidence type="ECO:0000259" key="2">
    <source>
        <dbReference type="PROSITE" id="PS50914"/>
    </source>
</evidence>
<gene>
    <name evidence="3" type="primary">yraP</name>
    <name evidence="3" type="ORF">ERCIKOCA2762_459</name>
</gene>
<dbReference type="PROSITE" id="PS50914">
    <property type="entry name" value="BON"/>
    <property type="match status" value="2"/>
</dbReference>
<dbReference type="InterPro" id="IPR007055">
    <property type="entry name" value="BON_dom"/>
</dbReference>
<dbReference type="OrthoDB" id="9783990at2"/>
<dbReference type="InterPro" id="IPR051686">
    <property type="entry name" value="Lipoprotein_DolP"/>
</dbReference>
<sequence precursor="true">MKKMISTCILIAIMVTLPGCITGIMVSAAVATKVITDPRTFGTQVDDTTVEIRVNNALDADQQIQKNTHIVTTVYQGKVLLTGQVPDMTLAERAQNIITNIHGVREVYNELRIKNQVHSRTVSSDLWITAKVRSQLLYNEQVRSSHIKIHTENSEVFLLGIVTNIEAVISAEIASRVSGVRHVTTVFTILKE</sequence>
<accession>A0A451DA41</accession>
<evidence type="ECO:0000313" key="3">
    <source>
        <dbReference type="EMBL" id="VFP83217.1"/>
    </source>
</evidence>
<organism evidence="3 4">
    <name type="scientific">Candidatus Erwinia haradaeae</name>
    <dbReference type="NCBI Taxonomy" id="1922217"/>
    <lineage>
        <taxon>Bacteria</taxon>
        <taxon>Pseudomonadati</taxon>
        <taxon>Pseudomonadota</taxon>
        <taxon>Gammaproteobacteria</taxon>
        <taxon>Enterobacterales</taxon>
        <taxon>Erwiniaceae</taxon>
        <taxon>Erwinia</taxon>
    </lineage>
</organism>
<dbReference type="Pfam" id="PF04972">
    <property type="entry name" value="BON"/>
    <property type="match status" value="2"/>
</dbReference>
<dbReference type="PANTHER" id="PTHR34606">
    <property type="entry name" value="BON DOMAIN-CONTAINING PROTEIN"/>
    <property type="match status" value="1"/>
</dbReference>
<feature type="domain" description="BON" evidence="2">
    <location>
        <begin position="46"/>
        <end position="115"/>
    </location>
</feature>
<dbReference type="AlphaFoldDB" id="A0A451DA41"/>
<evidence type="ECO:0000256" key="1">
    <source>
        <dbReference type="ARBA" id="ARBA00022729"/>
    </source>
</evidence>
<dbReference type="SMART" id="SM00749">
    <property type="entry name" value="BON"/>
    <property type="match status" value="2"/>
</dbReference>
<protein>
    <submittedName>
        <fullName evidence="3">Uncharacterized protein YraP</fullName>
    </submittedName>
</protein>
<dbReference type="Gene3D" id="3.30.1340.30">
    <property type="match status" value="1"/>
</dbReference>
<name>A0A451DA41_9GAMM</name>
<dbReference type="RefSeq" id="WP_157988577.1">
    <property type="nucleotide sequence ID" value="NZ_LR217715.1"/>
</dbReference>
<feature type="domain" description="BON" evidence="2">
    <location>
        <begin position="124"/>
        <end position="191"/>
    </location>
</feature>
<dbReference type="Proteomes" id="UP000294368">
    <property type="component" value="Chromosome"/>
</dbReference>
<dbReference type="PANTHER" id="PTHR34606:SF4">
    <property type="entry name" value="OUTER MEMBRANE LIPOPROTEIN DOLP"/>
    <property type="match status" value="1"/>
</dbReference>
<evidence type="ECO:0000313" key="4">
    <source>
        <dbReference type="Proteomes" id="UP000294368"/>
    </source>
</evidence>
<reference evidence="3 4" key="1">
    <citation type="submission" date="2019-02" db="EMBL/GenBank/DDBJ databases">
        <authorList>
            <person name="Manzano-Marin A."/>
            <person name="Manzano-Marin A."/>
        </authorList>
    </citation>
    <scope>NUCLEOTIDE SEQUENCE [LARGE SCALE GENOMIC DNA]</scope>
    <source>
        <strain evidence="3 4">ErCikochiana</strain>
    </source>
</reference>
<dbReference type="EMBL" id="LR217715">
    <property type="protein sequence ID" value="VFP83217.1"/>
    <property type="molecule type" value="Genomic_DNA"/>
</dbReference>
<dbReference type="InterPro" id="IPR014004">
    <property type="entry name" value="Transpt-assoc_nodulatn_dom_bac"/>
</dbReference>